<sequence>MKVDANLGFGPPSTLANPESLGRRRRAISERGWGMPSQLQAGPDEIFDDAETETIKTSALAASLPPEWTCRPERREKVRTSRNRSSCPRVVPAKNAPGPNECEQSEAGDDERCRWERLQREMGAAGGLLQHCSASSPTSRAMFLAPGPSRPLKSHVCRYADSQLSETPYTDGTRPSSAAVDGTKLDVLAWSGWAHCTCNIEGLLQRNAPRLRSCGHDRRAASKRNVGHRGASIVAPFIPCQNQTPPRAHQKHRGLAFYSHLASKTASSRPCFQTKQQKKQHTIPTPRLRDAQVARPWAATSPTRKSGDPDAGSRLQQSGTTPSQRGLICEQSRSFADLDDPEPDD</sequence>
<evidence type="ECO:0000313" key="3">
    <source>
        <dbReference type="Proteomes" id="UP000654918"/>
    </source>
</evidence>
<proteinExistence type="predicted"/>
<feature type="compositionally biased region" description="Basic and acidic residues" evidence="1">
    <location>
        <begin position="70"/>
        <end position="79"/>
    </location>
</feature>
<feature type="region of interest" description="Disordered" evidence="1">
    <location>
        <begin position="1"/>
        <end position="23"/>
    </location>
</feature>
<name>A0A8H6KDV4_9PEZI</name>
<reference evidence="2" key="1">
    <citation type="journal article" date="2020" name="Phytopathology">
        <title>Genome Sequence Resources of Colletotrichum truncatum, C. plurivorum, C. musicola, and C. sojae: Four Species Pathogenic to Soybean (Glycine max).</title>
        <authorList>
            <person name="Rogerio F."/>
            <person name="Boufleur T.R."/>
            <person name="Ciampi-Guillardi M."/>
            <person name="Sukno S.A."/>
            <person name="Thon M.R."/>
            <person name="Massola Junior N.S."/>
            <person name="Baroncelli R."/>
        </authorList>
    </citation>
    <scope>NUCLEOTIDE SEQUENCE</scope>
    <source>
        <strain evidence="2">LFN00145</strain>
    </source>
</reference>
<dbReference type="EMBL" id="WIGO01000111">
    <property type="protein sequence ID" value="KAF6829206.1"/>
    <property type="molecule type" value="Genomic_DNA"/>
</dbReference>
<evidence type="ECO:0000256" key="1">
    <source>
        <dbReference type="SAM" id="MobiDB-lite"/>
    </source>
</evidence>
<feature type="region of interest" description="Disordered" evidence="1">
    <location>
        <begin position="268"/>
        <end position="345"/>
    </location>
</feature>
<keyword evidence="3" id="KW-1185">Reference proteome</keyword>
<protein>
    <submittedName>
        <fullName evidence="2">Uncharacterized protein</fullName>
    </submittedName>
</protein>
<feature type="region of interest" description="Disordered" evidence="1">
    <location>
        <begin position="59"/>
        <end position="109"/>
    </location>
</feature>
<accession>A0A8H6KDV4</accession>
<evidence type="ECO:0000313" key="2">
    <source>
        <dbReference type="EMBL" id="KAF6829206.1"/>
    </source>
</evidence>
<dbReference type="AlphaFoldDB" id="A0A8H6KDV4"/>
<comment type="caution">
    <text evidence="2">The sequence shown here is derived from an EMBL/GenBank/DDBJ whole genome shotgun (WGS) entry which is preliminary data.</text>
</comment>
<gene>
    <name evidence="2" type="ORF">CPLU01_08096</name>
</gene>
<feature type="compositionally biased region" description="Polar residues" evidence="1">
    <location>
        <begin position="314"/>
        <end position="324"/>
    </location>
</feature>
<dbReference type="Proteomes" id="UP000654918">
    <property type="component" value="Unassembled WGS sequence"/>
</dbReference>
<organism evidence="2 3">
    <name type="scientific">Colletotrichum plurivorum</name>
    <dbReference type="NCBI Taxonomy" id="2175906"/>
    <lineage>
        <taxon>Eukaryota</taxon>
        <taxon>Fungi</taxon>
        <taxon>Dikarya</taxon>
        <taxon>Ascomycota</taxon>
        <taxon>Pezizomycotina</taxon>
        <taxon>Sordariomycetes</taxon>
        <taxon>Hypocreomycetidae</taxon>
        <taxon>Glomerellales</taxon>
        <taxon>Glomerellaceae</taxon>
        <taxon>Colletotrichum</taxon>
        <taxon>Colletotrichum orchidearum species complex</taxon>
    </lineage>
</organism>